<keyword evidence="6 9" id="KW-0238">DNA-binding</keyword>
<dbReference type="InterPro" id="IPR023009">
    <property type="entry name" value="Tyrosine_recombinase_XerC/XerD"/>
</dbReference>
<dbReference type="InterPro" id="IPR010998">
    <property type="entry name" value="Integrase_recombinase_N"/>
</dbReference>
<comment type="subcellular location">
    <subcellularLocation>
        <location evidence="1 9">Cytoplasm</location>
    </subcellularLocation>
</comment>
<dbReference type="EMBL" id="QYUL01000001">
    <property type="protein sequence ID" value="RJF84622.1"/>
    <property type="molecule type" value="Genomic_DNA"/>
</dbReference>
<dbReference type="SUPFAM" id="SSF56349">
    <property type="entry name" value="DNA breaking-rejoining enzymes"/>
    <property type="match status" value="1"/>
</dbReference>
<keyword evidence="8 9" id="KW-0131">Cell cycle</keyword>
<dbReference type="InterPro" id="IPR011010">
    <property type="entry name" value="DNA_brk_join_enz"/>
</dbReference>
<dbReference type="SUPFAM" id="SSF47823">
    <property type="entry name" value="lambda integrase-like, N-terminal domain"/>
    <property type="match status" value="1"/>
</dbReference>
<evidence type="ECO:0000256" key="6">
    <source>
        <dbReference type="ARBA" id="ARBA00023125"/>
    </source>
</evidence>
<feature type="active site" evidence="9">
    <location>
        <position position="272"/>
    </location>
</feature>
<dbReference type="PANTHER" id="PTHR30349">
    <property type="entry name" value="PHAGE INTEGRASE-RELATED"/>
    <property type="match status" value="1"/>
</dbReference>
<evidence type="ECO:0000256" key="9">
    <source>
        <dbReference type="HAMAP-Rule" id="MF_01808"/>
    </source>
</evidence>
<evidence type="ECO:0000256" key="3">
    <source>
        <dbReference type="ARBA" id="ARBA00022618"/>
    </source>
</evidence>
<evidence type="ECO:0000256" key="5">
    <source>
        <dbReference type="ARBA" id="ARBA00022908"/>
    </source>
</evidence>
<dbReference type="PROSITE" id="PS51898">
    <property type="entry name" value="TYR_RECOMBINASE"/>
    <property type="match status" value="1"/>
</dbReference>
<dbReference type="GO" id="GO:0003677">
    <property type="term" value="F:DNA binding"/>
    <property type="evidence" value="ECO:0007669"/>
    <property type="project" value="UniProtKB-UniRule"/>
</dbReference>
<feature type="active site" evidence="9">
    <location>
        <position position="295"/>
    </location>
</feature>
<evidence type="ECO:0000256" key="4">
    <source>
        <dbReference type="ARBA" id="ARBA00022829"/>
    </source>
</evidence>
<name>A0A418W3M4_9PROT</name>
<dbReference type="Pfam" id="PF02899">
    <property type="entry name" value="Phage_int_SAM_1"/>
    <property type="match status" value="1"/>
</dbReference>
<keyword evidence="3 9" id="KW-0132">Cell division</keyword>
<dbReference type="GO" id="GO:0007059">
    <property type="term" value="P:chromosome segregation"/>
    <property type="evidence" value="ECO:0007669"/>
    <property type="project" value="UniProtKB-UniRule"/>
</dbReference>
<keyword evidence="5 9" id="KW-0229">DNA integration</keyword>
<keyword evidence="7 9" id="KW-0233">DNA recombination</keyword>
<keyword evidence="2 9" id="KW-0963">Cytoplasm</keyword>
<evidence type="ECO:0000256" key="2">
    <source>
        <dbReference type="ARBA" id="ARBA00022490"/>
    </source>
</evidence>
<evidence type="ECO:0000259" key="10">
    <source>
        <dbReference type="PROSITE" id="PS51898"/>
    </source>
</evidence>
<protein>
    <recommendedName>
        <fullName evidence="9">Tyrosine recombinase XerC</fullName>
    </recommendedName>
</protein>
<feature type="domain" description="Core-binding (CB)" evidence="11">
    <location>
        <begin position="22"/>
        <end position="114"/>
    </location>
</feature>
<feature type="domain" description="Tyr recombinase" evidence="10">
    <location>
        <begin position="135"/>
        <end position="317"/>
    </location>
</feature>
<dbReference type="InterPro" id="IPR004107">
    <property type="entry name" value="Integrase_SAM-like_N"/>
</dbReference>
<evidence type="ECO:0000256" key="8">
    <source>
        <dbReference type="ARBA" id="ARBA00023306"/>
    </source>
</evidence>
<dbReference type="OrthoDB" id="9801717at2"/>
<dbReference type="GO" id="GO:0051301">
    <property type="term" value="P:cell division"/>
    <property type="evidence" value="ECO:0007669"/>
    <property type="project" value="UniProtKB-KW"/>
</dbReference>
<feature type="active site" evidence="9">
    <location>
        <position position="269"/>
    </location>
</feature>
<dbReference type="Proteomes" id="UP000283458">
    <property type="component" value="Unassembled WGS sequence"/>
</dbReference>
<dbReference type="Gene3D" id="1.10.150.130">
    <property type="match status" value="1"/>
</dbReference>
<sequence>MTARNGAASESPAPTLGFSAQADVQDALVHWLRWMESERTLSPHTRAAYSADLGEFLTFLTDYRGGQPPSLNDLSDLKAGDFRAWLSRLSMDGLIGASRARKLASLRNLFRWLDRSGRLHNPAIASLSTPKVKRPLPRPLTEIDADRFLNESELDRDDHWIGKRDRALYTLLYGCGLRISEALGLARKDAPLTDTLRVTGKGRKERMIPVLPAVSEAIRAYLDVCPFTLAPDGPLFVGARGGRLHASIAQHQMQKLRGLMGLPDSATPHALRHSFATHLLADGGDLRSIQDLLGHASLSTTARYTDLENEQLMNVYRSAHPRARKG</sequence>
<comment type="function">
    <text evidence="9">Site-specific tyrosine recombinase, which acts by catalyzing the cutting and rejoining of the recombining DNA molecules. The XerC-XerD complex is essential to convert dimers of the bacterial chromosome into monomers to permit their segregation at cell division. It also contributes to the segregational stability of plasmids.</text>
</comment>
<dbReference type="InterPro" id="IPR044068">
    <property type="entry name" value="CB"/>
</dbReference>
<feature type="active site" evidence="9">
    <location>
        <position position="178"/>
    </location>
</feature>
<dbReference type="GO" id="GO:0009037">
    <property type="term" value="F:tyrosine-based site-specific recombinase activity"/>
    <property type="evidence" value="ECO:0007669"/>
    <property type="project" value="UniProtKB-UniRule"/>
</dbReference>
<dbReference type="PROSITE" id="PS51900">
    <property type="entry name" value="CB"/>
    <property type="match status" value="1"/>
</dbReference>
<dbReference type="GO" id="GO:0006313">
    <property type="term" value="P:DNA transposition"/>
    <property type="evidence" value="ECO:0007669"/>
    <property type="project" value="UniProtKB-UniRule"/>
</dbReference>
<keyword evidence="13" id="KW-1185">Reference proteome</keyword>
<dbReference type="GO" id="GO:0005737">
    <property type="term" value="C:cytoplasm"/>
    <property type="evidence" value="ECO:0007669"/>
    <property type="project" value="UniProtKB-SubCell"/>
</dbReference>
<evidence type="ECO:0000313" key="13">
    <source>
        <dbReference type="Proteomes" id="UP000283458"/>
    </source>
</evidence>
<comment type="subunit">
    <text evidence="9">Forms a cyclic heterotetrameric complex composed of two molecules of XerC and two molecules of XerD.</text>
</comment>
<dbReference type="AlphaFoldDB" id="A0A418W3M4"/>
<accession>A0A418W3M4</accession>
<dbReference type="InterPro" id="IPR002104">
    <property type="entry name" value="Integrase_catalytic"/>
</dbReference>
<keyword evidence="4 9" id="KW-0159">Chromosome partition</keyword>
<evidence type="ECO:0000259" key="11">
    <source>
        <dbReference type="PROSITE" id="PS51900"/>
    </source>
</evidence>
<feature type="active site" evidence="9">
    <location>
        <position position="201"/>
    </location>
</feature>
<organism evidence="12 13">
    <name type="scientific">Azospirillum cavernae</name>
    <dbReference type="NCBI Taxonomy" id="2320860"/>
    <lineage>
        <taxon>Bacteria</taxon>
        <taxon>Pseudomonadati</taxon>
        <taxon>Pseudomonadota</taxon>
        <taxon>Alphaproteobacteria</taxon>
        <taxon>Rhodospirillales</taxon>
        <taxon>Azospirillaceae</taxon>
        <taxon>Azospirillum</taxon>
    </lineage>
</organism>
<evidence type="ECO:0000313" key="12">
    <source>
        <dbReference type="EMBL" id="RJF84622.1"/>
    </source>
</evidence>
<gene>
    <name evidence="9" type="primary">xerC</name>
    <name evidence="12" type="ORF">D3877_08945</name>
</gene>
<dbReference type="Gene3D" id="1.10.443.10">
    <property type="entry name" value="Intergrase catalytic core"/>
    <property type="match status" value="1"/>
</dbReference>
<dbReference type="InterPro" id="IPR050090">
    <property type="entry name" value="Tyrosine_recombinase_XerCD"/>
</dbReference>
<dbReference type="HAMAP" id="MF_01808">
    <property type="entry name" value="Recomb_XerC_XerD"/>
    <property type="match status" value="1"/>
</dbReference>
<comment type="similarity">
    <text evidence="9">Belongs to the 'phage' integrase family. XerC subfamily.</text>
</comment>
<dbReference type="RefSeq" id="WP_119830266.1">
    <property type="nucleotide sequence ID" value="NZ_QYUL01000001.1"/>
</dbReference>
<proteinExistence type="inferred from homology"/>
<evidence type="ECO:0000256" key="7">
    <source>
        <dbReference type="ARBA" id="ARBA00023172"/>
    </source>
</evidence>
<dbReference type="PANTHER" id="PTHR30349:SF90">
    <property type="entry name" value="TYROSINE RECOMBINASE XERD"/>
    <property type="match status" value="1"/>
</dbReference>
<evidence type="ECO:0000256" key="1">
    <source>
        <dbReference type="ARBA" id="ARBA00004496"/>
    </source>
</evidence>
<reference evidence="12 13" key="1">
    <citation type="submission" date="2018-09" db="EMBL/GenBank/DDBJ databases">
        <authorList>
            <person name="Zhu H."/>
        </authorList>
    </citation>
    <scope>NUCLEOTIDE SEQUENCE [LARGE SCALE GENOMIC DNA]</scope>
    <source>
        <strain evidence="12 13">K2W22B-5</strain>
    </source>
</reference>
<comment type="caution">
    <text evidence="12">The sequence shown here is derived from an EMBL/GenBank/DDBJ whole genome shotgun (WGS) entry which is preliminary data.</text>
</comment>
<dbReference type="Pfam" id="PF00589">
    <property type="entry name" value="Phage_integrase"/>
    <property type="match status" value="1"/>
</dbReference>
<dbReference type="InterPro" id="IPR013762">
    <property type="entry name" value="Integrase-like_cat_sf"/>
</dbReference>
<feature type="active site" description="O-(3'-phospho-DNA)-tyrosine intermediate" evidence="9">
    <location>
        <position position="304"/>
    </location>
</feature>